<dbReference type="Gene3D" id="3.20.20.330">
    <property type="entry name" value="Homocysteine-binding-like domain"/>
    <property type="match status" value="1"/>
</dbReference>
<dbReference type="PANTHER" id="PTHR46015">
    <property type="entry name" value="ZGC:172121"/>
    <property type="match status" value="1"/>
</dbReference>
<feature type="binding site" evidence="5">
    <location>
        <position position="317"/>
    </location>
    <ligand>
        <name>Zn(2+)</name>
        <dbReference type="ChEBI" id="CHEBI:29105"/>
    </ligand>
</feature>
<dbReference type="InterPro" id="IPR051486">
    <property type="entry name" value="Hcy_S-methyltransferase"/>
</dbReference>
<keyword evidence="7" id="KW-1185">Reference proteome</keyword>
<gene>
    <name evidence="8" type="primary">LOC107423145</name>
</gene>
<keyword evidence="3 5" id="KW-0479">Metal-binding</keyword>
<dbReference type="GO" id="GO:0009086">
    <property type="term" value="P:methionine biosynthetic process"/>
    <property type="evidence" value="ECO:0007669"/>
    <property type="project" value="InterPro"/>
</dbReference>
<keyword evidence="1 5" id="KW-0489">Methyltransferase</keyword>
<dbReference type="Proteomes" id="UP001652623">
    <property type="component" value="Chromosome 3"/>
</dbReference>
<evidence type="ECO:0000259" key="6">
    <source>
        <dbReference type="PROSITE" id="PS50970"/>
    </source>
</evidence>
<protein>
    <submittedName>
        <fullName evidence="8">Homocysteine S-methyltransferase 3</fullName>
    </submittedName>
</protein>
<dbReference type="PANTHER" id="PTHR46015:SF10">
    <property type="entry name" value="HOMOCYSTEINE S-METHYLTRANSFERASE 3"/>
    <property type="match status" value="1"/>
</dbReference>
<feature type="binding site" evidence="5">
    <location>
        <position position="318"/>
    </location>
    <ligand>
        <name>Zn(2+)</name>
        <dbReference type="ChEBI" id="CHEBI:29105"/>
    </ligand>
</feature>
<sequence length="340" mass="37202">MGLGRVETSTFMSDFLEKCGGYAVLDGGFATELERHGADLNDPLWSAKCLISSPHLVRRVHLDYLDAGANIIITASYQATIQGFEAKGLSREEGEVLLRRSVEIAREAREIYYDRCTKDSWDFVEAGNISRRPILIAASVGSYGAYLADGSEYSGKYGDSVTLETLKDFHRSRVQILASAGADLIAFETTPNKLEAQAYAELLEEEGINIPAWFTFTSNDGINAASGDSILECASIADSCKQVVAVGINCTPPRYIHSLISHIRKVSSKPIVIYPNSGETYDAVNKKWVKSSGVNDEDFVSYLDKWREAGASLFGGCCRTTPNTIRAISRALFDKSNTDT</sequence>
<dbReference type="GO" id="GO:0033528">
    <property type="term" value="P:S-methylmethionine cycle"/>
    <property type="evidence" value="ECO:0007669"/>
    <property type="project" value="TreeGrafter"/>
</dbReference>
<keyword evidence="2 5" id="KW-0808">Transferase</keyword>
<organism evidence="7 8">
    <name type="scientific">Ziziphus jujuba</name>
    <name type="common">Chinese jujube</name>
    <name type="synonym">Ziziphus sativa</name>
    <dbReference type="NCBI Taxonomy" id="326968"/>
    <lineage>
        <taxon>Eukaryota</taxon>
        <taxon>Viridiplantae</taxon>
        <taxon>Streptophyta</taxon>
        <taxon>Embryophyta</taxon>
        <taxon>Tracheophyta</taxon>
        <taxon>Spermatophyta</taxon>
        <taxon>Magnoliopsida</taxon>
        <taxon>eudicotyledons</taxon>
        <taxon>Gunneridae</taxon>
        <taxon>Pentapetalae</taxon>
        <taxon>rosids</taxon>
        <taxon>fabids</taxon>
        <taxon>Rosales</taxon>
        <taxon>Rhamnaceae</taxon>
        <taxon>Paliureae</taxon>
        <taxon>Ziziphus</taxon>
    </lineage>
</organism>
<dbReference type="GO" id="GO:0032259">
    <property type="term" value="P:methylation"/>
    <property type="evidence" value="ECO:0007669"/>
    <property type="project" value="UniProtKB-KW"/>
</dbReference>
<dbReference type="GO" id="GO:0008898">
    <property type="term" value="F:S-adenosylmethionine-homocysteine S-methyltransferase activity"/>
    <property type="evidence" value="ECO:0007669"/>
    <property type="project" value="TreeGrafter"/>
</dbReference>
<keyword evidence="4 5" id="KW-0862">Zinc</keyword>
<dbReference type="SUPFAM" id="SSF82282">
    <property type="entry name" value="Homocysteine S-methyltransferase"/>
    <property type="match status" value="1"/>
</dbReference>
<evidence type="ECO:0000256" key="2">
    <source>
        <dbReference type="ARBA" id="ARBA00022679"/>
    </source>
</evidence>
<dbReference type="PROSITE" id="PS50970">
    <property type="entry name" value="HCY"/>
    <property type="match status" value="1"/>
</dbReference>
<evidence type="ECO:0000256" key="4">
    <source>
        <dbReference type="ARBA" id="ARBA00022833"/>
    </source>
</evidence>
<name>A0A6P4AHY5_ZIZJJ</name>
<reference evidence="8" key="1">
    <citation type="submission" date="2025-08" db="UniProtKB">
        <authorList>
            <consortium name="RefSeq"/>
        </authorList>
    </citation>
    <scope>IDENTIFICATION</scope>
    <source>
        <tissue evidence="8">Seedling</tissue>
    </source>
</reference>
<dbReference type="InParanoid" id="A0A6P4AHY5"/>
<evidence type="ECO:0000313" key="8">
    <source>
        <dbReference type="RefSeq" id="XP_015888153.3"/>
    </source>
</evidence>
<dbReference type="AlphaFoldDB" id="A0A6P4AHY5"/>
<evidence type="ECO:0000256" key="1">
    <source>
        <dbReference type="ARBA" id="ARBA00022603"/>
    </source>
</evidence>
<dbReference type="GO" id="GO:0008270">
    <property type="term" value="F:zinc ion binding"/>
    <property type="evidence" value="ECO:0007669"/>
    <property type="project" value="InterPro"/>
</dbReference>
<dbReference type="FunCoup" id="A0A6P4AHY5">
    <property type="interactions" value="174"/>
</dbReference>
<dbReference type="GeneID" id="107423145"/>
<dbReference type="KEGG" id="zju:107423145"/>
<comment type="cofactor">
    <cofactor evidence="5">
        <name>Zn(2+)</name>
        <dbReference type="ChEBI" id="CHEBI:29105"/>
    </cofactor>
</comment>
<dbReference type="Pfam" id="PF02574">
    <property type="entry name" value="S-methyl_trans"/>
    <property type="match status" value="1"/>
</dbReference>
<dbReference type="InterPro" id="IPR017226">
    <property type="entry name" value="BHMT-like"/>
</dbReference>
<dbReference type="InterPro" id="IPR003726">
    <property type="entry name" value="HCY_dom"/>
</dbReference>
<feature type="binding site" evidence="5">
    <location>
        <position position="250"/>
    </location>
    <ligand>
        <name>Zn(2+)</name>
        <dbReference type="ChEBI" id="CHEBI:29105"/>
    </ligand>
</feature>
<dbReference type="PIRSF" id="PIRSF037505">
    <property type="entry name" value="Betaine_HMT"/>
    <property type="match status" value="1"/>
</dbReference>
<dbReference type="InterPro" id="IPR036589">
    <property type="entry name" value="HCY_dom_sf"/>
</dbReference>
<dbReference type="NCBIfam" id="NF007020">
    <property type="entry name" value="PRK09485.1"/>
    <property type="match status" value="1"/>
</dbReference>
<feature type="domain" description="Hcy-binding" evidence="6">
    <location>
        <begin position="11"/>
        <end position="332"/>
    </location>
</feature>
<evidence type="ECO:0000256" key="5">
    <source>
        <dbReference type="PROSITE-ProRule" id="PRU00333"/>
    </source>
</evidence>
<dbReference type="RefSeq" id="XP_015888153.3">
    <property type="nucleotide sequence ID" value="XM_016032667.4"/>
</dbReference>
<evidence type="ECO:0000256" key="3">
    <source>
        <dbReference type="ARBA" id="ARBA00022723"/>
    </source>
</evidence>
<evidence type="ECO:0000313" key="7">
    <source>
        <dbReference type="Proteomes" id="UP001652623"/>
    </source>
</evidence>
<accession>A0A6P4AHY5</accession>
<proteinExistence type="predicted"/>